<proteinExistence type="predicted"/>
<dbReference type="HOGENOM" id="CLU_2993729_0_0_5"/>
<accession>B6IY58</accession>
<evidence type="ECO:0000313" key="3">
    <source>
        <dbReference type="Proteomes" id="UP000001591"/>
    </source>
</evidence>
<organism evidence="2 3">
    <name type="scientific">Rhodospirillum centenum (strain ATCC 51521 / SW)</name>
    <dbReference type="NCBI Taxonomy" id="414684"/>
    <lineage>
        <taxon>Bacteria</taxon>
        <taxon>Pseudomonadati</taxon>
        <taxon>Pseudomonadota</taxon>
        <taxon>Alphaproteobacteria</taxon>
        <taxon>Rhodospirillales</taxon>
        <taxon>Rhodospirillaceae</taxon>
        <taxon>Rhodospirillum</taxon>
    </lineage>
</organism>
<keyword evidence="3" id="KW-1185">Reference proteome</keyword>
<protein>
    <submittedName>
        <fullName evidence="2">Uncharacterized protein</fullName>
    </submittedName>
</protein>
<evidence type="ECO:0000313" key="2">
    <source>
        <dbReference type="EMBL" id="ACJ01232.1"/>
    </source>
</evidence>
<dbReference type="KEGG" id="rce:RC1_3889"/>
<reference evidence="2 3" key="1">
    <citation type="journal article" date="2010" name="BMC Genomics">
        <title>Metabolic flexibility revealed in the genome of the cyst-forming alpha-1 proteobacterium Rhodospirillum centenum.</title>
        <authorList>
            <person name="Lu Y.K."/>
            <person name="Marden J."/>
            <person name="Han M."/>
            <person name="Swingley W.D."/>
            <person name="Mastrian S.D."/>
            <person name="Chowdhury S.R."/>
            <person name="Hao J."/>
            <person name="Helmy T."/>
            <person name="Kim S."/>
            <person name="Kurdoglu A.A."/>
            <person name="Matthies H.J."/>
            <person name="Rollo D."/>
            <person name="Stothard P."/>
            <person name="Blankenship R.E."/>
            <person name="Bauer C.E."/>
            <person name="Touchman J.W."/>
        </authorList>
    </citation>
    <scope>NUCLEOTIDE SEQUENCE [LARGE SCALE GENOMIC DNA]</scope>
    <source>
        <strain evidence="3">ATCC 51521 / SW</strain>
    </source>
</reference>
<dbReference type="Proteomes" id="UP000001591">
    <property type="component" value="Chromosome"/>
</dbReference>
<name>B6IY58_RHOCS</name>
<sequence length="57" mass="5843">MSIGGHATAPARRWRAGGSGRHRGALGDGSGQRGGWPGSIGTRISRTRCQARSLGEA</sequence>
<dbReference type="EMBL" id="CP000613">
    <property type="protein sequence ID" value="ACJ01232.1"/>
    <property type="molecule type" value="Genomic_DNA"/>
</dbReference>
<evidence type="ECO:0000256" key="1">
    <source>
        <dbReference type="SAM" id="MobiDB-lite"/>
    </source>
</evidence>
<feature type="compositionally biased region" description="Basic residues" evidence="1">
    <location>
        <begin position="12"/>
        <end position="24"/>
    </location>
</feature>
<feature type="region of interest" description="Disordered" evidence="1">
    <location>
        <begin position="1"/>
        <end position="57"/>
    </location>
</feature>
<feature type="compositionally biased region" description="Gly residues" evidence="1">
    <location>
        <begin position="26"/>
        <end position="38"/>
    </location>
</feature>
<dbReference type="AlphaFoldDB" id="B6IY58"/>
<gene>
    <name evidence="2" type="ordered locus">RC1_3889</name>
</gene>